<gene>
    <name evidence="7" type="ORF">CE154_007095</name>
</gene>
<keyword evidence="3 6" id="KW-0812">Transmembrane</keyword>
<feature type="transmembrane region" description="Helical" evidence="6">
    <location>
        <begin position="39"/>
        <end position="55"/>
    </location>
</feature>
<feature type="transmembrane region" description="Helical" evidence="6">
    <location>
        <begin position="217"/>
        <end position="240"/>
    </location>
</feature>
<dbReference type="NCBIfam" id="TIGR00374">
    <property type="entry name" value="flippase-like domain"/>
    <property type="match status" value="1"/>
</dbReference>
<evidence type="ECO:0000256" key="5">
    <source>
        <dbReference type="ARBA" id="ARBA00023136"/>
    </source>
</evidence>
<keyword evidence="2" id="KW-1003">Cell membrane</keyword>
<dbReference type="EMBL" id="NKDB02000001">
    <property type="protein sequence ID" value="RKJ99486.1"/>
    <property type="molecule type" value="Genomic_DNA"/>
</dbReference>
<feature type="transmembrane region" description="Helical" evidence="6">
    <location>
        <begin position="290"/>
        <end position="314"/>
    </location>
</feature>
<proteinExistence type="predicted"/>
<evidence type="ECO:0000256" key="6">
    <source>
        <dbReference type="SAM" id="Phobius"/>
    </source>
</evidence>
<name>A0A3R7HRS5_9BURK</name>
<evidence type="ECO:0000256" key="3">
    <source>
        <dbReference type="ARBA" id="ARBA00022692"/>
    </source>
</evidence>
<dbReference type="Pfam" id="PF03706">
    <property type="entry name" value="LPG_synthase_TM"/>
    <property type="match status" value="1"/>
</dbReference>
<accession>A0A3R7HRS5</accession>
<comment type="caution">
    <text evidence="7">The sequence shown here is derived from an EMBL/GenBank/DDBJ whole genome shotgun (WGS) entry which is preliminary data.</text>
</comment>
<feature type="transmembrane region" description="Helical" evidence="6">
    <location>
        <begin position="246"/>
        <end position="269"/>
    </location>
</feature>
<evidence type="ECO:0000256" key="1">
    <source>
        <dbReference type="ARBA" id="ARBA00004651"/>
    </source>
</evidence>
<dbReference type="RefSeq" id="WP_094436398.1">
    <property type="nucleotide sequence ID" value="NZ_NKDB02000001.1"/>
</dbReference>
<dbReference type="AlphaFoldDB" id="A0A3R7HRS5"/>
<feature type="transmembrane region" description="Helical" evidence="6">
    <location>
        <begin position="123"/>
        <end position="142"/>
    </location>
</feature>
<dbReference type="PANTHER" id="PTHR39087:SF2">
    <property type="entry name" value="UPF0104 MEMBRANE PROTEIN MJ1595"/>
    <property type="match status" value="1"/>
</dbReference>
<dbReference type="PANTHER" id="PTHR39087">
    <property type="entry name" value="UPF0104 MEMBRANE PROTEIN MJ1595"/>
    <property type="match status" value="1"/>
</dbReference>
<reference evidence="7 8" key="1">
    <citation type="submission" date="2018-09" db="EMBL/GenBank/DDBJ databases">
        <title>Genome comparison of Alicycliphilus sp. BQ1, a polyurethanolytic bacterium, with its closest phylogenetic relatives Alicycliphilus denitrificans BC and K601, unable to attack polyurethane.</title>
        <authorList>
            <person name="Loza-Tavera H."/>
            <person name="Lozano L."/>
            <person name="Cevallos M."/>
            <person name="Maya-Lucas O."/>
            <person name="Garcia-Mena J."/>
            <person name="Hernandez J."/>
        </authorList>
    </citation>
    <scope>NUCLEOTIDE SEQUENCE [LARGE SCALE GENOMIC DNA]</scope>
    <source>
        <strain evidence="7 8">BQ1</strain>
    </source>
</reference>
<evidence type="ECO:0000256" key="2">
    <source>
        <dbReference type="ARBA" id="ARBA00022475"/>
    </source>
</evidence>
<evidence type="ECO:0000313" key="7">
    <source>
        <dbReference type="EMBL" id="RKJ99486.1"/>
    </source>
</evidence>
<dbReference type="InterPro" id="IPR022791">
    <property type="entry name" value="L-PG_synthase/AglD"/>
</dbReference>
<keyword evidence="5 6" id="KW-0472">Membrane</keyword>
<feature type="transmembrane region" description="Helical" evidence="6">
    <location>
        <begin position="148"/>
        <end position="172"/>
    </location>
</feature>
<dbReference type="Proteomes" id="UP000216225">
    <property type="component" value="Unassembled WGS sequence"/>
</dbReference>
<protein>
    <submittedName>
        <fullName evidence="7">UPF0104 family protein</fullName>
    </submittedName>
</protein>
<dbReference type="GO" id="GO:0005886">
    <property type="term" value="C:plasma membrane"/>
    <property type="evidence" value="ECO:0007669"/>
    <property type="project" value="UniProtKB-SubCell"/>
</dbReference>
<organism evidence="7 8">
    <name type="scientific">Alicycliphilus denitrificans</name>
    <dbReference type="NCBI Taxonomy" id="179636"/>
    <lineage>
        <taxon>Bacteria</taxon>
        <taxon>Pseudomonadati</taxon>
        <taxon>Pseudomonadota</taxon>
        <taxon>Betaproteobacteria</taxon>
        <taxon>Burkholderiales</taxon>
        <taxon>Comamonadaceae</taxon>
        <taxon>Alicycliphilus</taxon>
    </lineage>
</organism>
<comment type="subcellular location">
    <subcellularLocation>
        <location evidence="1">Cell membrane</location>
        <topology evidence="1">Multi-pass membrane protein</topology>
    </subcellularLocation>
</comment>
<evidence type="ECO:0000313" key="8">
    <source>
        <dbReference type="Proteomes" id="UP000216225"/>
    </source>
</evidence>
<sequence length="321" mass="35687">MNRIFRIIIGSGVAVFFIWLALKNINTRELIESIRQTEISHIVMAIFVFFAGYSCRIERWRLMLINENPKLNWTECAGPLMASVAANNVLPFRAGDIFRAIKFNKQLRISAATSITTLFVERLLDLLMIVLFLGVALAYFGMDSSRLIGIGGGALLSGGAIILFLLIFPSIFKPFAYWLSKAISRVFPKFGQKLDAEFTKIFTALEHTSKGSTMIKLICWSFAAWLSEGLVFWFIALSIPTISYDLAAWLALPVGTLATIIPSTPGYVGTFDYFTGQAMTALGNREESSIAFAFIVHAVLWLPPTVVGGLYFLINPIKKTK</sequence>
<keyword evidence="4 6" id="KW-1133">Transmembrane helix</keyword>
<evidence type="ECO:0000256" key="4">
    <source>
        <dbReference type="ARBA" id="ARBA00022989"/>
    </source>
</evidence>